<feature type="transmembrane region" description="Helical" evidence="7">
    <location>
        <begin position="383"/>
        <end position="403"/>
    </location>
</feature>
<feature type="transmembrane region" description="Helical" evidence="7">
    <location>
        <begin position="360"/>
        <end position="377"/>
    </location>
</feature>
<comment type="similarity">
    <text evidence="2">Belongs to the polysaccharide synthase family.</text>
</comment>
<evidence type="ECO:0000313" key="9">
    <source>
        <dbReference type="Proteomes" id="UP000193804"/>
    </source>
</evidence>
<sequence>MSSLKKRSATALAWDMGGTIMRQGSGFIISIFLARLLDPAEFGLVGMAMVFISISQVFIDVGFSSALIQNKENNNLTYSSVFYLNVFAGLVLTVVFYLAAPLVGAFYESTQITELVQWLSLIFVFNSLNLVQQAILQRELNFKILTLRSVIASAIGGVLGVIFAFQGYGVYALVIQQISTAILNTILLWTTSKWKPDLNFSFIEVKKLTAFSSFVFFDRFISTIFQRIDILMIGKVFSPATLGFYTRAMSLQQLVTTYSSGSLTKIFYPVLSKLQDDVSEYSRVYFKVISVISFISFLLTGMLYVMGEDIIIILFGQKWYPSVPIFQILIIGVCTYPLNSMMINAFMSKGKSRENFLIGIFRKLVRVIPLLIAYFYGIYEFTIGVVITYYFLTVTNIYFLNRYTGLEIKKHFRKIFEGILPLVIIIFLCQLPYFDDLLKRALLCVLYIVGYLLYSHIIKSEGFLFIITNLKSKFYAKNRPNQ</sequence>
<dbReference type="InterPro" id="IPR050833">
    <property type="entry name" value="Poly_Biosynth_Transport"/>
</dbReference>
<dbReference type="Proteomes" id="UP000193804">
    <property type="component" value="Unassembled WGS sequence"/>
</dbReference>
<gene>
    <name evidence="8" type="ORF">SAMN05661096_00731</name>
</gene>
<feature type="transmembrane region" description="Helical" evidence="7">
    <location>
        <begin position="80"/>
        <end position="103"/>
    </location>
</feature>
<feature type="transmembrane region" description="Helical" evidence="7">
    <location>
        <begin position="440"/>
        <end position="458"/>
    </location>
</feature>
<protein>
    <submittedName>
        <fullName evidence="8">Membrane protein involved in the export of O-antigen and teichoic acid</fullName>
    </submittedName>
</protein>
<evidence type="ECO:0000313" key="8">
    <source>
        <dbReference type="EMBL" id="SMG15149.1"/>
    </source>
</evidence>
<feature type="transmembrane region" description="Helical" evidence="7">
    <location>
        <begin position="144"/>
        <end position="165"/>
    </location>
</feature>
<feature type="transmembrane region" description="Helical" evidence="7">
    <location>
        <begin position="319"/>
        <end position="339"/>
    </location>
</feature>
<evidence type="ECO:0000256" key="3">
    <source>
        <dbReference type="ARBA" id="ARBA00022475"/>
    </source>
</evidence>
<dbReference type="CDD" id="cd13127">
    <property type="entry name" value="MATE_tuaB_like"/>
    <property type="match status" value="1"/>
</dbReference>
<dbReference type="PANTHER" id="PTHR30250">
    <property type="entry name" value="PST FAMILY PREDICTED COLANIC ACID TRANSPORTER"/>
    <property type="match status" value="1"/>
</dbReference>
<feature type="transmembrane region" description="Helical" evidence="7">
    <location>
        <begin position="42"/>
        <end position="68"/>
    </location>
</feature>
<keyword evidence="3" id="KW-1003">Cell membrane</keyword>
<feature type="transmembrane region" description="Helical" evidence="7">
    <location>
        <begin position="284"/>
        <end position="307"/>
    </location>
</feature>
<organism evidence="8 9">
    <name type="scientific">Marivirga sericea</name>
    <dbReference type="NCBI Taxonomy" id="1028"/>
    <lineage>
        <taxon>Bacteria</taxon>
        <taxon>Pseudomonadati</taxon>
        <taxon>Bacteroidota</taxon>
        <taxon>Cytophagia</taxon>
        <taxon>Cytophagales</taxon>
        <taxon>Marivirgaceae</taxon>
        <taxon>Marivirga</taxon>
    </lineage>
</organism>
<comment type="subcellular location">
    <subcellularLocation>
        <location evidence="1">Cell membrane</location>
        <topology evidence="1">Multi-pass membrane protein</topology>
    </subcellularLocation>
</comment>
<dbReference type="AlphaFoldDB" id="A0A1X7IKH6"/>
<accession>A0A1X7IKH6</accession>
<evidence type="ECO:0000256" key="6">
    <source>
        <dbReference type="ARBA" id="ARBA00023136"/>
    </source>
</evidence>
<feature type="transmembrane region" description="Helical" evidence="7">
    <location>
        <begin position="12"/>
        <end position="36"/>
    </location>
</feature>
<reference evidence="9" key="1">
    <citation type="submission" date="2017-04" db="EMBL/GenBank/DDBJ databases">
        <authorList>
            <person name="Varghese N."/>
            <person name="Submissions S."/>
        </authorList>
    </citation>
    <scope>NUCLEOTIDE SEQUENCE [LARGE SCALE GENOMIC DNA]</scope>
    <source>
        <strain evidence="9">DSM 4125</strain>
    </source>
</reference>
<dbReference type="GO" id="GO:0005886">
    <property type="term" value="C:plasma membrane"/>
    <property type="evidence" value="ECO:0007669"/>
    <property type="project" value="UniProtKB-SubCell"/>
</dbReference>
<name>A0A1X7IKH6_9BACT</name>
<dbReference type="EMBL" id="FXAW01000001">
    <property type="protein sequence ID" value="SMG15149.1"/>
    <property type="molecule type" value="Genomic_DNA"/>
</dbReference>
<feature type="transmembrane region" description="Helical" evidence="7">
    <location>
        <begin position="171"/>
        <end position="190"/>
    </location>
</feature>
<feature type="transmembrane region" description="Helical" evidence="7">
    <location>
        <begin position="115"/>
        <end position="132"/>
    </location>
</feature>
<feature type="transmembrane region" description="Helical" evidence="7">
    <location>
        <begin position="415"/>
        <end position="434"/>
    </location>
</feature>
<dbReference type="RefSeq" id="WP_085515715.1">
    <property type="nucleotide sequence ID" value="NZ_FXAW01000001.1"/>
</dbReference>
<evidence type="ECO:0000256" key="1">
    <source>
        <dbReference type="ARBA" id="ARBA00004651"/>
    </source>
</evidence>
<dbReference type="PANTHER" id="PTHR30250:SF10">
    <property type="entry name" value="LIPOPOLYSACCHARIDE BIOSYNTHESIS PROTEIN WZXC"/>
    <property type="match status" value="1"/>
</dbReference>
<dbReference type="OrthoDB" id="9770347at2"/>
<evidence type="ECO:0000256" key="4">
    <source>
        <dbReference type="ARBA" id="ARBA00022692"/>
    </source>
</evidence>
<keyword evidence="4 7" id="KW-0812">Transmembrane</keyword>
<proteinExistence type="inferred from homology"/>
<keyword evidence="9" id="KW-1185">Reference proteome</keyword>
<dbReference type="STRING" id="1028.SAMN05661096_00731"/>
<keyword evidence="5 7" id="KW-1133">Transmembrane helix</keyword>
<dbReference type="Pfam" id="PF13440">
    <property type="entry name" value="Polysacc_synt_3"/>
    <property type="match status" value="1"/>
</dbReference>
<evidence type="ECO:0000256" key="2">
    <source>
        <dbReference type="ARBA" id="ARBA00007430"/>
    </source>
</evidence>
<evidence type="ECO:0000256" key="5">
    <source>
        <dbReference type="ARBA" id="ARBA00022989"/>
    </source>
</evidence>
<evidence type="ECO:0000256" key="7">
    <source>
        <dbReference type="SAM" id="Phobius"/>
    </source>
</evidence>
<keyword evidence="6 7" id="KW-0472">Membrane</keyword>